<dbReference type="EMBL" id="JAMYWD010000004">
    <property type="protein sequence ID" value="KAJ4972460.1"/>
    <property type="molecule type" value="Genomic_DNA"/>
</dbReference>
<organism evidence="2 3">
    <name type="scientific">Protea cynaroides</name>
    <dbReference type="NCBI Taxonomy" id="273540"/>
    <lineage>
        <taxon>Eukaryota</taxon>
        <taxon>Viridiplantae</taxon>
        <taxon>Streptophyta</taxon>
        <taxon>Embryophyta</taxon>
        <taxon>Tracheophyta</taxon>
        <taxon>Spermatophyta</taxon>
        <taxon>Magnoliopsida</taxon>
        <taxon>Proteales</taxon>
        <taxon>Proteaceae</taxon>
        <taxon>Protea</taxon>
    </lineage>
</organism>
<dbReference type="AlphaFoldDB" id="A0A9Q0QUE4"/>
<evidence type="ECO:0000256" key="1">
    <source>
        <dbReference type="SAM" id="MobiDB-lite"/>
    </source>
</evidence>
<feature type="region of interest" description="Disordered" evidence="1">
    <location>
        <begin position="202"/>
        <end position="234"/>
    </location>
</feature>
<accession>A0A9Q0QUE4</accession>
<comment type="caution">
    <text evidence="2">The sequence shown here is derived from an EMBL/GenBank/DDBJ whole genome shotgun (WGS) entry which is preliminary data.</text>
</comment>
<reference evidence="2" key="1">
    <citation type="journal article" date="2023" name="Plant J.">
        <title>The genome of the king protea, Protea cynaroides.</title>
        <authorList>
            <person name="Chang J."/>
            <person name="Duong T.A."/>
            <person name="Schoeman C."/>
            <person name="Ma X."/>
            <person name="Roodt D."/>
            <person name="Barker N."/>
            <person name="Li Z."/>
            <person name="Van de Peer Y."/>
            <person name="Mizrachi E."/>
        </authorList>
    </citation>
    <scope>NUCLEOTIDE SEQUENCE</scope>
    <source>
        <tissue evidence="2">Young leaves</tissue>
    </source>
</reference>
<feature type="compositionally biased region" description="Basic and acidic residues" evidence="1">
    <location>
        <begin position="225"/>
        <end position="234"/>
    </location>
</feature>
<name>A0A9Q0QUE4_9MAGN</name>
<proteinExistence type="predicted"/>
<evidence type="ECO:0000313" key="3">
    <source>
        <dbReference type="Proteomes" id="UP001141806"/>
    </source>
</evidence>
<gene>
    <name evidence="2" type="ORF">NE237_005634</name>
</gene>
<feature type="compositionally biased region" description="Basic and acidic residues" evidence="1">
    <location>
        <begin position="39"/>
        <end position="76"/>
    </location>
</feature>
<feature type="region of interest" description="Disordered" evidence="1">
    <location>
        <begin position="29"/>
        <end position="86"/>
    </location>
</feature>
<dbReference type="Proteomes" id="UP001141806">
    <property type="component" value="Unassembled WGS sequence"/>
</dbReference>
<sequence>MRDKKLIYSITKKPPCKITDMLHRCERHAVSNDAVGVATKREKGAKAFDKKRSDQPNKSTKTGEKNKNPKSKKETTGKIVYPGPPTYPNQKAYHLLNKPVSKIMHIKGNDPLMIPDSEKIKTSQPTLMTCRTKVGEGSGAKKDETLMVKFPRLKDIFSSGQPKRDSFRFLVHSLSTRENCLQLARKVKGQAVSSAFLAQTSYPGREKVSSAAYPRVSEPELAQMTDHKTSRPKH</sequence>
<protein>
    <submittedName>
        <fullName evidence="2">Uncharacterized protein</fullName>
    </submittedName>
</protein>
<evidence type="ECO:0000313" key="2">
    <source>
        <dbReference type="EMBL" id="KAJ4972460.1"/>
    </source>
</evidence>
<keyword evidence="3" id="KW-1185">Reference proteome</keyword>